<comment type="subcellular location">
    <subcellularLocation>
        <location evidence="1">Cytoplasm</location>
    </subcellularLocation>
</comment>
<dbReference type="GO" id="GO:0001736">
    <property type="term" value="P:establishment of planar polarity"/>
    <property type="evidence" value="ECO:0007669"/>
    <property type="project" value="InterPro"/>
</dbReference>
<feature type="domain" description="CCZ1/INTU second Longin" evidence="9">
    <location>
        <begin position="493"/>
        <end position="612"/>
    </location>
</feature>
<feature type="compositionally biased region" description="Polar residues" evidence="7">
    <location>
        <begin position="78"/>
        <end position="96"/>
    </location>
</feature>
<dbReference type="Pfam" id="PF19031">
    <property type="entry name" value="Intu_longin_1"/>
    <property type="match status" value="1"/>
</dbReference>
<evidence type="ECO:0000259" key="8">
    <source>
        <dbReference type="Pfam" id="PF19031"/>
    </source>
</evidence>
<organism evidence="11 12">
    <name type="scientific">Patella caerulea</name>
    <name type="common">Rayed Mediterranean limpet</name>
    <dbReference type="NCBI Taxonomy" id="87958"/>
    <lineage>
        <taxon>Eukaryota</taxon>
        <taxon>Metazoa</taxon>
        <taxon>Spiralia</taxon>
        <taxon>Lophotrochozoa</taxon>
        <taxon>Mollusca</taxon>
        <taxon>Gastropoda</taxon>
        <taxon>Patellogastropoda</taxon>
        <taxon>Patelloidea</taxon>
        <taxon>Patellidae</taxon>
        <taxon>Patella</taxon>
    </lineage>
</organism>
<feature type="compositionally biased region" description="Low complexity" evidence="7">
    <location>
        <begin position="691"/>
        <end position="705"/>
    </location>
</feature>
<comment type="caution">
    <text evidence="11">The sequence shown here is derived from an EMBL/GenBank/DDBJ whole genome shotgun (WGS) entry which is preliminary data.</text>
</comment>
<dbReference type="GO" id="GO:0005737">
    <property type="term" value="C:cytoplasm"/>
    <property type="evidence" value="ECO:0007669"/>
    <property type="project" value="UniProtKB-SubCell"/>
</dbReference>
<dbReference type="GO" id="GO:0005929">
    <property type="term" value="C:cilium"/>
    <property type="evidence" value="ECO:0007669"/>
    <property type="project" value="TreeGrafter"/>
</dbReference>
<evidence type="ECO:0000256" key="2">
    <source>
        <dbReference type="ARBA" id="ARBA00010034"/>
    </source>
</evidence>
<dbReference type="PANTHER" id="PTHR21082">
    <property type="entry name" value="PROTEIN INTURNED"/>
    <property type="match status" value="1"/>
</dbReference>
<dbReference type="InterPro" id="IPR039151">
    <property type="entry name" value="INTU"/>
</dbReference>
<dbReference type="GO" id="GO:0007399">
    <property type="term" value="P:nervous system development"/>
    <property type="evidence" value="ECO:0007669"/>
    <property type="project" value="TreeGrafter"/>
</dbReference>
<evidence type="ECO:0000256" key="5">
    <source>
        <dbReference type="ARBA" id="ARBA00022490"/>
    </source>
</evidence>
<evidence type="ECO:0000256" key="7">
    <source>
        <dbReference type="SAM" id="MobiDB-lite"/>
    </source>
</evidence>
<dbReference type="Proteomes" id="UP001347796">
    <property type="component" value="Unassembled WGS sequence"/>
</dbReference>
<feature type="region of interest" description="Disordered" evidence="7">
    <location>
        <begin position="659"/>
        <end position="705"/>
    </location>
</feature>
<sequence>MFGLRSPLTNSLSASEFDNVSKIFSQSSFTEPVYQTSPYLEKANEDGELFCVEVDRAVIKDTDSDVTGDLWGDNQSVNSRFPCSNSEDTGYSSDTDLQPAPKTEKSPKKINKFSRLLKKKEVRLFNESNIDDSIDSSNCDCADCKTVTMTNVKDVLLFVDPNSKRHARGDEGCVTQSICEHVLGIIPGYHGQQLSYNGVQEPVYIKALSPDGPAIKVKDVRIGDWLKCINGHEVTRNNLDILLSTISSTCKVRITLQSMPALQSICRPRPLTSDTDPLFSMVTGDDVDEEGCVSNGSYVLYTSLEGVQSDNSKDKDDLVYHYPDNEGLLLAMRGMFYTLCHTVKDFTHTSIQTSCIVIEGEVYNICYHMEGKDLLVFAVSQKRISSYLLNVLKDELVRLLQVLFGSVDSAFKNNKHHKQLNHILGVIFRCQLDTDINKFSSINRLLCHTPHVQYLPLPSDIMLNLSNILSEFEAGDFVDMSDSYYGLRRSYSILGSCLFYKDYLLCSHLNKEHLFDIRLYLQYHGLLSLTSRCPLNQLVIWREVYPTQFCNDVSGINNVFGYSEPDARWFLLIVGLKYSIYAVLLEAGGCSVRRQGATLPDPFYIDQAKSTLLQTLTLNYTSIIESRLNGSGLPTVINVDNVHQKARSLSDISFPLSKSGYKKQDDSDLPPRYPQVTSPRQDILQRKSSIDSDASSGSSSDSLFKSSRTSRLFGDMHNPVTNNRWLDDSSYKLSQGADNCVFNFCCMDSIEGIYISNVQRPAVVSVNQTNLMDNFHRCCCQLRKMFHDSKVLKKLATGEKEPLFYPDDNLVDVKEHGVLFTCQPVTMTPDSKKHKQSFTYWVVGRKITRGNKKEMYVCFLDSTPQNVIEMAFTLGFSKTCF</sequence>
<evidence type="ECO:0000256" key="4">
    <source>
        <dbReference type="ARBA" id="ARBA00022473"/>
    </source>
</evidence>
<feature type="region of interest" description="Disordered" evidence="7">
    <location>
        <begin position="78"/>
        <end position="108"/>
    </location>
</feature>
<keyword evidence="4" id="KW-0217">Developmental protein</keyword>
<comment type="similarity">
    <text evidence="2">Belongs to the inturned family.</text>
</comment>
<feature type="domain" description="CCZ1/INTU/HPS4 third Longin" evidence="10">
    <location>
        <begin position="741"/>
        <end position="873"/>
    </location>
</feature>
<keyword evidence="5" id="KW-0963">Cytoplasm</keyword>
<evidence type="ECO:0000313" key="11">
    <source>
        <dbReference type="EMBL" id="KAK6172811.1"/>
    </source>
</evidence>
<gene>
    <name evidence="11" type="ORF">SNE40_016396</name>
</gene>
<dbReference type="AlphaFoldDB" id="A0AAN8PIX7"/>
<evidence type="ECO:0000256" key="6">
    <source>
        <dbReference type="ARBA" id="ARBA00022794"/>
    </source>
</evidence>
<proteinExistence type="inferred from homology"/>
<dbReference type="Pfam" id="PF19033">
    <property type="entry name" value="Intu_longin_3"/>
    <property type="match status" value="1"/>
</dbReference>
<dbReference type="GO" id="GO:0016192">
    <property type="term" value="P:vesicle-mediated transport"/>
    <property type="evidence" value="ECO:0007669"/>
    <property type="project" value="InterPro"/>
</dbReference>
<name>A0AAN8PIX7_PATCE</name>
<keyword evidence="6" id="KW-0970">Cilium biogenesis/degradation</keyword>
<dbReference type="Pfam" id="PF19032">
    <property type="entry name" value="Intu_longin_2"/>
    <property type="match status" value="1"/>
</dbReference>
<dbReference type="InterPro" id="IPR043988">
    <property type="entry name" value="CCZ1/INTU_longin_2"/>
</dbReference>
<dbReference type="InterPro" id="IPR043987">
    <property type="entry name" value="CCZ1/INTU/HSP4_longin_1"/>
</dbReference>
<reference evidence="11 12" key="1">
    <citation type="submission" date="2024-01" db="EMBL/GenBank/DDBJ databases">
        <title>The genome of the rayed Mediterranean limpet Patella caerulea (Linnaeus, 1758).</title>
        <authorList>
            <person name="Anh-Thu Weber A."/>
            <person name="Halstead-Nussloch G."/>
        </authorList>
    </citation>
    <scope>NUCLEOTIDE SEQUENCE [LARGE SCALE GENOMIC DNA]</scope>
    <source>
        <strain evidence="11">AATW-2023a</strain>
        <tissue evidence="11">Whole specimen</tissue>
    </source>
</reference>
<dbReference type="InterPro" id="IPR043989">
    <property type="entry name" value="CCZ1/INTU/HSP4_longin_3"/>
</dbReference>
<feature type="domain" description="CCZ1/INTU/HSP4 first Longin" evidence="8">
    <location>
        <begin position="299"/>
        <end position="405"/>
    </location>
</feature>
<protein>
    <recommendedName>
        <fullName evidence="3">Protein inturned</fullName>
    </recommendedName>
</protein>
<evidence type="ECO:0000256" key="1">
    <source>
        <dbReference type="ARBA" id="ARBA00004496"/>
    </source>
</evidence>
<dbReference type="PANTHER" id="PTHR21082:SF4">
    <property type="entry name" value="PROTEIN INTURNED"/>
    <property type="match status" value="1"/>
</dbReference>
<evidence type="ECO:0000313" key="12">
    <source>
        <dbReference type="Proteomes" id="UP001347796"/>
    </source>
</evidence>
<dbReference type="EMBL" id="JAZGQO010000011">
    <property type="protein sequence ID" value="KAK6172811.1"/>
    <property type="molecule type" value="Genomic_DNA"/>
</dbReference>
<evidence type="ECO:0000256" key="3">
    <source>
        <dbReference type="ARBA" id="ARBA00015639"/>
    </source>
</evidence>
<dbReference type="GO" id="GO:0060271">
    <property type="term" value="P:cilium assembly"/>
    <property type="evidence" value="ECO:0007669"/>
    <property type="project" value="InterPro"/>
</dbReference>
<dbReference type="SUPFAM" id="SSF50156">
    <property type="entry name" value="PDZ domain-like"/>
    <property type="match status" value="1"/>
</dbReference>
<dbReference type="Gene3D" id="2.30.42.10">
    <property type="match status" value="1"/>
</dbReference>
<evidence type="ECO:0000259" key="10">
    <source>
        <dbReference type="Pfam" id="PF19033"/>
    </source>
</evidence>
<accession>A0AAN8PIX7</accession>
<dbReference type="InterPro" id="IPR036034">
    <property type="entry name" value="PDZ_sf"/>
</dbReference>
<evidence type="ECO:0000259" key="9">
    <source>
        <dbReference type="Pfam" id="PF19032"/>
    </source>
</evidence>
<keyword evidence="12" id="KW-1185">Reference proteome</keyword>